<comment type="caution">
    <text evidence="3">The sequence shown here is derived from an EMBL/GenBank/DDBJ whole genome shotgun (WGS) entry which is preliminary data.</text>
</comment>
<accession>A0A537IRK4</accession>
<reference evidence="3 4" key="1">
    <citation type="journal article" date="2019" name="Nat. Microbiol.">
        <title>Mediterranean grassland soil C-N compound turnover is dependent on rainfall and depth, and is mediated by genomically divergent microorganisms.</title>
        <authorList>
            <person name="Diamond S."/>
            <person name="Andeer P.F."/>
            <person name="Li Z."/>
            <person name="Crits-Christoph A."/>
            <person name="Burstein D."/>
            <person name="Anantharaman K."/>
            <person name="Lane K.R."/>
            <person name="Thomas B.C."/>
            <person name="Pan C."/>
            <person name="Northen T.R."/>
            <person name="Banfield J.F."/>
        </authorList>
    </citation>
    <scope>NUCLEOTIDE SEQUENCE [LARGE SCALE GENOMIC DNA]</scope>
    <source>
        <strain evidence="3">NP_8</strain>
    </source>
</reference>
<sequence length="861" mass="93692">MLQVKTFGGLSVEQDGTQCGGAASRRKTLALLALLAAAGKKGMSRDKLVAHLWPESDAVHGRDLLKQACYALRRDLHEPRLFLGSTELHLNPAVIASDVDAFERALEHGDSERALALYTGPFLDGFYLNGTGEFEHWVEVERARITQCVSKAIEGLATDATARGDRRAAVEWWRRLVALDPFSSQAALGLMTALVAAGEPAGAIQHASVHEAFLQAELGAAPDSAVLTLAKQLCDEAARGTPSEAEGAHTRRRQFTRDVVVAALPGALRRELRRARTLSAAAISVVALVGLGVLSFGMWRWHPTADTADAVALPGRKMLVVLPFENRGAAADEYFADGLTEAIATRLGSIQRLGVIAWPSASQYKGTRKSPQQIGRELGVQYILEGSVRWDKGSATSRIRVSPTLIRASDAAQLWADQYDTTLTGVFAVQTKLATRVAGALDIAVLDAERRLLEARQTTNLQAYDLYLRGRELVDREYLSPASVRTAIGLYERAVALDSNFALAYTWLSVGLVWLHVTYTDRSPDLLSRGKAVLDHALRLDPDLPESHAALGFYYSKVVGDNDRALEELTRARRMRPNDPYFAAVLADIADDQGRWNDALVYGREAAALDPLNMYLASGPALTYAELRQFTQATYYYDRALAMRPESFDAQLGKALAYLGHTGDLAGAQRLLPNMSRPLDGAGGGAAVFALCDIATLLDAKRQAQVLSLAPPALEGDSAVLALTKALVLRANGRSLDARGQFDSARMFLENTMHHWPSDDYYAGLLGLALAGLGRSADAVREGRRAVELVPVSKNAEWSGYPRANLARIYVLLDQQDEAIEQLEIVLSRPGPLSAGWLRADPFWDPLRGSPRFQRLVAVKN</sequence>
<evidence type="ECO:0000256" key="1">
    <source>
        <dbReference type="SAM" id="Phobius"/>
    </source>
</evidence>
<dbReference type="AlphaFoldDB" id="A0A537IRK4"/>
<keyword evidence="1" id="KW-0812">Transmembrane</keyword>
<dbReference type="InterPro" id="IPR005158">
    <property type="entry name" value="BTAD"/>
</dbReference>
<dbReference type="SUPFAM" id="SSF46894">
    <property type="entry name" value="C-terminal effector domain of the bipartite response regulators"/>
    <property type="match status" value="1"/>
</dbReference>
<organism evidence="3 4">
    <name type="scientific">Candidatus Segetimicrobium genomatis</name>
    <dbReference type="NCBI Taxonomy" id="2569760"/>
    <lineage>
        <taxon>Bacteria</taxon>
        <taxon>Bacillati</taxon>
        <taxon>Candidatus Sysuimicrobiota</taxon>
        <taxon>Candidatus Sysuimicrobiia</taxon>
        <taxon>Candidatus Sysuimicrobiales</taxon>
        <taxon>Candidatus Segetimicrobiaceae</taxon>
        <taxon>Candidatus Segetimicrobium</taxon>
    </lineage>
</organism>
<dbReference type="InterPro" id="IPR011990">
    <property type="entry name" value="TPR-like_helical_dom_sf"/>
</dbReference>
<name>A0A537IRK4_9BACT</name>
<dbReference type="InterPro" id="IPR036388">
    <property type="entry name" value="WH-like_DNA-bd_sf"/>
</dbReference>
<keyword evidence="1" id="KW-0472">Membrane</keyword>
<evidence type="ECO:0000259" key="2">
    <source>
        <dbReference type="SMART" id="SM01043"/>
    </source>
</evidence>
<proteinExistence type="predicted"/>
<dbReference type="EMBL" id="VBAP01000061">
    <property type="protein sequence ID" value="TMI73897.1"/>
    <property type="molecule type" value="Genomic_DNA"/>
</dbReference>
<dbReference type="Pfam" id="PF13432">
    <property type="entry name" value="TPR_16"/>
    <property type="match status" value="3"/>
</dbReference>
<dbReference type="SMART" id="SM01043">
    <property type="entry name" value="BTAD"/>
    <property type="match status" value="1"/>
</dbReference>
<dbReference type="GO" id="GO:0006355">
    <property type="term" value="P:regulation of DNA-templated transcription"/>
    <property type="evidence" value="ECO:0007669"/>
    <property type="project" value="InterPro"/>
</dbReference>
<evidence type="ECO:0000313" key="3">
    <source>
        <dbReference type="EMBL" id="TMI73897.1"/>
    </source>
</evidence>
<dbReference type="Gene3D" id="1.25.40.10">
    <property type="entry name" value="Tetratricopeptide repeat domain"/>
    <property type="match status" value="3"/>
</dbReference>
<dbReference type="GO" id="GO:0003677">
    <property type="term" value="F:DNA binding"/>
    <property type="evidence" value="ECO:0007669"/>
    <property type="project" value="InterPro"/>
</dbReference>
<gene>
    <name evidence="3" type="ORF">E6H05_08555</name>
</gene>
<feature type="domain" description="Bacterial transcriptional activator" evidence="2">
    <location>
        <begin position="97"/>
        <end position="234"/>
    </location>
</feature>
<keyword evidence="1" id="KW-1133">Transmembrane helix</keyword>
<evidence type="ECO:0000313" key="4">
    <source>
        <dbReference type="Proteomes" id="UP000318834"/>
    </source>
</evidence>
<dbReference type="Proteomes" id="UP000318834">
    <property type="component" value="Unassembled WGS sequence"/>
</dbReference>
<dbReference type="Pfam" id="PF03704">
    <property type="entry name" value="BTAD"/>
    <property type="match status" value="1"/>
</dbReference>
<dbReference type="PANTHER" id="PTHR35807">
    <property type="entry name" value="TRANSCRIPTIONAL REGULATOR REDD-RELATED"/>
    <property type="match status" value="1"/>
</dbReference>
<dbReference type="InterPro" id="IPR051677">
    <property type="entry name" value="AfsR-DnrI-RedD_regulator"/>
</dbReference>
<dbReference type="Gene3D" id="1.10.10.10">
    <property type="entry name" value="Winged helix-like DNA-binding domain superfamily/Winged helix DNA-binding domain"/>
    <property type="match status" value="1"/>
</dbReference>
<dbReference type="SUPFAM" id="SSF48452">
    <property type="entry name" value="TPR-like"/>
    <property type="match status" value="2"/>
</dbReference>
<dbReference type="NCBIfam" id="NF047558">
    <property type="entry name" value="TPR_END_plus"/>
    <property type="match status" value="1"/>
</dbReference>
<feature type="transmembrane region" description="Helical" evidence="1">
    <location>
        <begin position="278"/>
        <end position="299"/>
    </location>
</feature>
<dbReference type="SMART" id="SM00028">
    <property type="entry name" value="TPR"/>
    <property type="match status" value="6"/>
</dbReference>
<dbReference type="InterPro" id="IPR019734">
    <property type="entry name" value="TPR_rpt"/>
</dbReference>
<dbReference type="InterPro" id="IPR016032">
    <property type="entry name" value="Sig_transdc_resp-reg_C-effctor"/>
</dbReference>
<protein>
    <submittedName>
        <fullName evidence="3">Tetratricopeptide repeat protein</fullName>
    </submittedName>
</protein>